<dbReference type="InterPro" id="IPR002716">
    <property type="entry name" value="PIN_dom"/>
</dbReference>
<organism evidence="3 4">
    <name type="scientific">Waterburya agarophytonicola KI4</name>
    <dbReference type="NCBI Taxonomy" id="2874699"/>
    <lineage>
        <taxon>Bacteria</taxon>
        <taxon>Bacillati</taxon>
        <taxon>Cyanobacteriota</taxon>
        <taxon>Cyanophyceae</taxon>
        <taxon>Pleurocapsales</taxon>
        <taxon>Hyellaceae</taxon>
        <taxon>Waterburya</taxon>
        <taxon>Waterburya agarophytonicola</taxon>
    </lineage>
</organism>
<dbReference type="Gene3D" id="3.40.50.1010">
    <property type="entry name" value="5'-nuclease"/>
    <property type="match status" value="1"/>
</dbReference>
<proteinExistence type="predicted"/>
<dbReference type="EMBL" id="JADWDC010000063">
    <property type="protein sequence ID" value="MCC0179015.1"/>
    <property type="molecule type" value="Genomic_DNA"/>
</dbReference>
<dbReference type="CDD" id="cd09877">
    <property type="entry name" value="PIN_YacL-like"/>
    <property type="match status" value="1"/>
</dbReference>
<dbReference type="RefSeq" id="WP_229642118.1">
    <property type="nucleotide sequence ID" value="NZ_JADWDC010000063.1"/>
</dbReference>
<dbReference type="PANTHER" id="PTHR11603:SF147">
    <property type="entry name" value="MEMBRANE PROTEIN"/>
    <property type="match status" value="1"/>
</dbReference>
<feature type="transmembrane region" description="Helical" evidence="1">
    <location>
        <begin position="38"/>
        <end position="60"/>
    </location>
</feature>
<sequence length="365" mass="39999">MVDAIIIIICIIAAVNIGFDSLQLLPPDILEGVSNIEALRFVIAGFATIIGLGIGVAVQTTYRRLEIQIRNTKIEIIITRAIGLVMGLLVANLMLAPMFLLPIPKELSFFKPTVAVLASVMFSYLGIGLADTHGRTFLRLINPSSIESMLVAEGTLEAMPTKVLDTSCIIDGRVEELLKTGFLEGQVLIPQFVLQELQNLADASNSQKRIRGRRGLDILNQMQEEYPDRIVINKADYEDIETVDAKLVRLTQEISGTLLTNDYNLSKVANLQKVQILNINDLARSLRPIYLPGDNLELKILKQGKEPEQGIGYLEDGTMVVVEEGSDSVGGELQVVVTSSLQTSAGRMIFAKPQSESESYSNVIT</sequence>
<evidence type="ECO:0000313" key="4">
    <source>
        <dbReference type="Proteomes" id="UP000729733"/>
    </source>
</evidence>
<dbReference type="SMART" id="SM00670">
    <property type="entry name" value="PINc"/>
    <property type="match status" value="1"/>
</dbReference>
<feature type="transmembrane region" description="Helical" evidence="1">
    <location>
        <begin position="109"/>
        <end position="130"/>
    </location>
</feature>
<evidence type="ECO:0000313" key="3">
    <source>
        <dbReference type="EMBL" id="MCC0179015.1"/>
    </source>
</evidence>
<evidence type="ECO:0000256" key="1">
    <source>
        <dbReference type="SAM" id="Phobius"/>
    </source>
</evidence>
<dbReference type="InterPro" id="IPR052041">
    <property type="entry name" value="Nucleic_acid_metab_PIN/TRAM"/>
</dbReference>
<dbReference type="Pfam" id="PF01850">
    <property type="entry name" value="PIN"/>
    <property type="match status" value="1"/>
</dbReference>
<protein>
    <submittedName>
        <fullName evidence="3">PIN/TRAM domain-containing protein</fullName>
    </submittedName>
</protein>
<keyword evidence="1" id="KW-0812">Transmembrane</keyword>
<dbReference type="SUPFAM" id="SSF88723">
    <property type="entry name" value="PIN domain-like"/>
    <property type="match status" value="1"/>
</dbReference>
<keyword evidence="1" id="KW-0472">Membrane</keyword>
<dbReference type="Proteomes" id="UP000729733">
    <property type="component" value="Unassembled WGS sequence"/>
</dbReference>
<dbReference type="InterPro" id="IPR029060">
    <property type="entry name" value="PIN-like_dom_sf"/>
</dbReference>
<dbReference type="PANTHER" id="PTHR11603">
    <property type="entry name" value="AAA FAMILY ATPASE"/>
    <property type="match status" value="1"/>
</dbReference>
<dbReference type="AlphaFoldDB" id="A0A964BX29"/>
<comment type="caution">
    <text evidence="3">The sequence shown here is derived from an EMBL/GenBank/DDBJ whole genome shotgun (WGS) entry which is preliminary data.</text>
</comment>
<keyword evidence="1" id="KW-1133">Transmembrane helix</keyword>
<name>A0A964BX29_9CYAN</name>
<evidence type="ECO:0000259" key="2">
    <source>
        <dbReference type="SMART" id="SM00670"/>
    </source>
</evidence>
<gene>
    <name evidence="3" type="ORF">I4641_18770</name>
</gene>
<keyword evidence="4" id="KW-1185">Reference proteome</keyword>
<accession>A0A964BX29</accession>
<feature type="transmembrane region" description="Helical" evidence="1">
    <location>
        <begin position="81"/>
        <end position="103"/>
    </location>
</feature>
<feature type="domain" description="PIN" evidence="2">
    <location>
        <begin position="160"/>
        <end position="267"/>
    </location>
</feature>
<feature type="transmembrane region" description="Helical" evidence="1">
    <location>
        <begin position="5"/>
        <end position="26"/>
    </location>
</feature>
<reference evidence="3" key="1">
    <citation type="journal article" date="2021" name="Antonie Van Leeuwenhoek">
        <title>Draft genome and description of Waterburya agarophytonicola gen. nov. sp. nov. (Pleurocapsales, Cyanobacteria): a seaweed symbiont.</title>
        <authorList>
            <person name="Bonthond G."/>
            <person name="Shalygin S."/>
            <person name="Bayer T."/>
            <person name="Weinberger F."/>
        </authorList>
    </citation>
    <scope>NUCLEOTIDE SEQUENCE</scope>
    <source>
        <strain evidence="3">KI4</strain>
    </source>
</reference>